<dbReference type="InterPro" id="IPR027417">
    <property type="entry name" value="P-loop_NTPase"/>
</dbReference>
<dbReference type="GO" id="GO:0005829">
    <property type="term" value="C:cytosol"/>
    <property type="evidence" value="ECO:0007669"/>
    <property type="project" value="TreeGrafter"/>
</dbReference>
<evidence type="ECO:0000313" key="2">
    <source>
        <dbReference type="EMBL" id="OHT20684.1"/>
    </source>
</evidence>
<dbReference type="RefSeq" id="WP_070934153.1">
    <property type="nucleotide sequence ID" value="NZ_MIPT01000001.1"/>
</dbReference>
<proteinExistence type="predicted"/>
<dbReference type="SUPFAM" id="SSF52540">
    <property type="entry name" value="P-loop containing nucleoside triphosphate hydrolases"/>
    <property type="match status" value="1"/>
</dbReference>
<organism evidence="2 3">
    <name type="scientific">Edaphosphingomonas haloaromaticamans</name>
    <dbReference type="NCBI Taxonomy" id="653954"/>
    <lineage>
        <taxon>Bacteria</taxon>
        <taxon>Pseudomonadati</taxon>
        <taxon>Pseudomonadota</taxon>
        <taxon>Alphaproteobacteria</taxon>
        <taxon>Sphingomonadales</taxon>
        <taxon>Rhizorhabdaceae</taxon>
        <taxon>Edaphosphingomonas</taxon>
    </lineage>
</organism>
<dbReference type="Pfam" id="PF04851">
    <property type="entry name" value="ResIII"/>
    <property type="match status" value="1"/>
</dbReference>
<dbReference type="PANTHER" id="PTHR47396">
    <property type="entry name" value="TYPE I RESTRICTION ENZYME ECOKI R PROTEIN"/>
    <property type="match status" value="1"/>
</dbReference>
<dbReference type="GO" id="GO:0005524">
    <property type="term" value="F:ATP binding"/>
    <property type="evidence" value="ECO:0007669"/>
    <property type="project" value="InterPro"/>
</dbReference>
<dbReference type="Gene3D" id="3.40.50.300">
    <property type="entry name" value="P-loop containing nucleotide triphosphate hydrolases"/>
    <property type="match status" value="2"/>
</dbReference>
<dbReference type="GO" id="GO:0003677">
    <property type="term" value="F:DNA binding"/>
    <property type="evidence" value="ECO:0007669"/>
    <property type="project" value="InterPro"/>
</dbReference>
<protein>
    <submittedName>
        <fullName evidence="2">Type III restriction enzyme, res subunit</fullName>
    </submittedName>
</protein>
<comment type="caution">
    <text evidence="2">The sequence shown here is derived from an EMBL/GenBank/DDBJ whole genome shotgun (WGS) entry which is preliminary data.</text>
</comment>
<dbReference type="PANTHER" id="PTHR47396:SF1">
    <property type="entry name" value="ATP-DEPENDENT HELICASE IRC3-RELATED"/>
    <property type="match status" value="1"/>
</dbReference>
<accession>A0A1S1HER3</accession>
<name>A0A1S1HER3_9SPHN</name>
<reference evidence="2 3" key="1">
    <citation type="submission" date="2016-09" db="EMBL/GenBank/DDBJ databases">
        <title>Metabolic pathway, cell adaptation mechanisms and a novel monoxygenase revealed through proteogenomic-transcription analysis of a Sphingomonas haloaromaticamans strain degrading the fungicide ortho-phenylphenol.</title>
        <authorList>
            <person name="Perruchon C."/>
            <person name="Papadopoulou E.S."/>
            <person name="Rousidou C."/>
            <person name="Vasileiadis S."/>
            <person name="Tanou G."/>
            <person name="Amoutzias G."/>
            <person name="Molassiotis A."/>
            <person name="Karpouzas D.G."/>
        </authorList>
    </citation>
    <scope>NUCLEOTIDE SEQUENCE [LARGE SCALE GENOMIC DNA]</scope>
    <source>
        <strain evidence="2 3">P3</strain>
    </source>
</reference>
<evidence type="ECO:0000259" key="1">
    <source>
        <dbReference type="Pfam" id="PF04851"/>
    </source>
</evidence>
<feature type="domain" description="Helicase/UvrB N-terminal" evidence="1">
    <location>
        <begin position="25"/>
        <end position="239"/>
    </location>
</feature>
<dbReference type="GO" id="GO:0016787">
    <property type="term" value="F:hydrolase activity"/>
    <property type="evidence" value="ECO:0007669"/>
    <property type="project" value="InterPro"/>
</dbReference>
<dbReference type="OrthoDB" id="9804145at2"/>
<dbReference type="EMBL" id="MIPT01000001">
    <property type="protein sequence ID" value="OHT20684.1"/>
    <property type="molecule type" value="Genomic_DNA"/>
</dbReference>
<dbReference type="AlphaFoldDB" id="A0A1S1HER3"/>
<keyword evidence="3" id="KW-1185">Reference proteome</keyword>
<dbReference type="Proteomes" id="UP000179467">
    <property type="component" value="Unassembled WGS sequence"/>
</dbReference>
<dbReference type="InterPro" id="IPR050742">
    <property type="entry name" value="Helicase_Restrict-Modif_Enz"/>
</dbReference>
<gene>
    <name evidence="2" type="ORF">BHE75_02684</name>
</gene>
<dbReference type="InterPro" id="IPR006935">
    <property type="entry name" value="Helicase/UvrB_N"/>
</dbReference>
<sequence>MAEADPITLTPNQRIRRQVAQRLSLRKPQDEALTILADIADRIDWHGEVDTQALLAEVAAAYPSVESFERAFPSLCFSLATGVGKTRLMGAFIAYLYLTGRSKNFFLLAPNTTIYDKLVEDFSRQSSPKYVFRGIAEFAQTPPIIVTGDTWDEGRGIRGTQLIGDAIINIFNVDKINKEKGRIRSFRETLGESYFDYLAGLDDLVMLMDEAHRYRAKAAANAVYDLKPKLGLELTATPKTVGASPKDFRNVIYHYGLGQAMADGYVKEPAVATRENFRRADYDEAQLERIMLEDGITYHEQVKVELELYARQSGHPSVHPFMLVVARDTNHAKDLHTFLESDDFFQGSYRGRVIEVHSNQTGEESNEAMARLVSLEHDAQTDIVIHVNKLKEGWDVTNLYTIVPLRASASEILTEQTLGRGLRLPYGARTGNEMVDTLTVIAHDRFDEVIQEARKPNSVIAMKTLTIGEGGDITTEHREVISVPTAAEAIFTGWQLDLPGDTPARVNDERAAYVPPTPEQVAYANTTMEFIRDKYERTLTGGLADLRNPEVQAEIARDVRKATQAAQGSFDTVLPQADVEQLVAQIAASIADNSIEIPEIVVLPSREVNFWFDDFDLGNLDAIRFRASSDTILIRNLRTDVQRELARSQDGPREKRVENYVIRHLIDFPEVDYDSQADLLYKLAGQMVERLRAYLPTEEEVEAVALEQGKALARFIFDQMRDHYRETPVEYRARRVRSFKALKPQQLGVSLTKRLPLTEAANPLSSTPSYLFYGSKKCPYQFQKFDSDPERRFAAIIDSDRMSRVLKWLRPATGQFDIEYDRGRRYEPDFVVECDDCKLIVEVKAERELDDPVVVEKARAARAWVANANEFAAEGDGKPWRYILLADTQVTESLTLAGLLAHASE</sequence>
<evidence type="ECO:0000313" key="3">
    <source>
        <dbReference type="Proteomes" id="UP000179467"/>
    </source>
</evidence>